<keyword evidence="2" id="KW-0732">Signal</keyword>
<dbReference type="EMBL" id="CP023434">
    <property type="protein sequence ID" value="AXY24697.1"/>
    <property type="molecule type" value="Genomic_DNA"/>
</dbReference>
<feature type="domain" description="LysM" evidence="3">
    <location>
        <begin position="166"/>
        <end position="209"/>
    </location>
</feature>
<feature type="compositionally biased region" description="Low complexity" evidence="1">
    <location>
        <begin position="470"/>
        <end position="482"/>
    </location>
</feature>
<dbReference type="PANTHER" id="PTHR33734">
    <property type="entry name" value="LYSM DOMAIN-CONTAINING GPI-ANCHORED PROTEIN 2"/>
    <property type="match status" value="1"/>
</dbReference>
<sequence length="500" mass="53344">MTFKYRKIALSLLTSLTLLGATGSVSAQTVHTVQPGEYLLSIANAYGVSVEELMAWNGLSSDYLDVGMNLYIYEGSSGAGYSDDSYLSYETPAVGGYHTVQAGETLSTIAQAYGLSVDQLAAYNNIASSWIYVGEQLAIPSGYAYTSPSYDYSGSYYTGPVSNWSNYHSVSSGETLSTIAQAYGTTVDALMATNGLSSTWLNVGDALLVPNGPVNVPSYEPSYTAEAQISGGTVHTVQPGDTLYDLAVAYGSTVADIMSWNGLSSDYLTVGTDLIVSPNGPVSTTEEATVAETNNGERIRVDLSKLPERARPRTHTVALGENIWRIADQYGISAESLRIWNDLDDDTLMVGQELYVSNPAFVPTIHTVEAGEDIAAIASKYNTTSKLIETWNDLTSAQAEAIEAGDQLIVSDPEPEFHEVKPGETLRQIAEEYNISEDDLRQWNKIPAQSEIVNGTLIVSNPTGVERGAGEPSESDSSGASSEEAEASVDETSADSSPQS</sequence>
<evidence type="ECO:0000259" key="3">
    <source>
        <dbReference type="PROSITE" id="PS51782"/>
    </source>
</evidence>
<feature type="chain" id="PRO_5016890435" description="LysM domain-containing protein" evidence="2">
    <location>
        <begin position="28"/>
        <end position="500"/>
    </location>
</feature>
<dbReference type="KEGG" id="abae:CL176_00885"/>
<dbReference type="InterPro" id="IPR036779">
    <property type="entry name" value="LysM_dom_sf"/>
</dbReference>
<dbReference type="PANTHER" id="PTHR33734:SF22">
    <property type="entry name" value="MEMBRANE-BOUND LYTIC MUREIN TRANSGLYCOSYLASE D"/>
    <property type="match status" value="1"/>
</dbReference>
<evidence type="ECO:0000256" key="2">
    <source>
        <dbReference type="SAM" id="SignalP"/>
    </source>
</evidence>
<name>A0A347WHZ0_9LACT</name>
<feature type="compositionally biased region" description="Acidic residues" evidence="1">
    <location>
        <begin position="483"/>
        <end position="493"/>
    </location>
</feature>
<dbReference type="SUPFAM" id="SSF54106">
    <property type="entry name" value="LysM domain"/>
    <property type="match status" value="7"/>
</dbReference>
<feature type="region of interest" description="Disordered" evidence="1">
    <location>
        <begin position="457"/>
        <end position="500"/>
    </location>
</feature>
<dbReference type="Gene3D" id="3.10.350.10">
    <property type="entry name" value="LysM domain"/>
    <property type="match status" value="7"/>
</dbReference>
<organism evidence="4 5">
    <name type="scientific">Suicoccus acidiformans</name>
    <dbReference type="NCBI Taxonomy" id="2036206"/>
    <lineage>
        <taxon>Bacteria</taxon>
        <taxon>Bacillati</taxon>
        <taxon>Bacillota</taxon>
        <taxon>Bacilli</taxon>
        <taxon>Lactobacillales</taxon>
        <taxon>Aerococcaceae</taxon>
        <taxon>Suicoccus</taxon>
    </lineage>
</organism>
<feature type="domain" description="LysM" evidence="3">
    <location>
        <begin position="233"/>
        <end position="276"/>
    </location>
</feature>
<dbReference type="GO" id="GO:0008932">
    <property type="term" value="F:lytic endotransglycosylase activity"/>
    <property type="evidence" value="ECO:0007669"/>
    <property type="project" value="TreeGrafter"/>
</dbReference>
<feature type="domain" description="LysM" evidence="3">
    <location>
        <begin position="313"/>
        <end position="356"/>
    </location>
</feature>
<dbReference type="Proteomes" id="UP000263232">
    <property type="component" value="Chromosome"/>
</dbReference>
<gene>
    <name evidence="4" type="ORF">CL176_00885</name>
</gene>
<dbReference type="Pfam" id="PF01476">
    <property type="entry name" value="LysM"/>
    <property type="match status" value="7"/>
</dbReference>
<feature type="domain" description="LysM" evidence="3">
    <location>
        <begin position="364"/>
        <end position="410"/>
    </location>
</feature>
<accession>A0A347WHZ0</accession>
<evidence type="ECO:0000313" key="4">
    <source>
        <dbReference type="EMBL" id="AXY24697.1"/>
    </source>
</evidence>
<feature type="domain" description="LysM" evidence="3">
    <location>
        <begin position="96"/>
        <end position="139"/>
    </location>
</feature>
<dbReference type="AlphaFoldDB" id="A0A347WHZ0"/>
<dbReference type="InterPro" id="IPR018392">
    <property type="entry name" value="LysM"/>
</dbReference>
<evidence type="ECO:0000256" key="1">
    <source>
        <dbReference type="SAM" id="MobiDB-lite"/>
    </source>
</evidence>
<dbReference type="OrthoDB" id="9769314at2"/>
<dbReference type="PROSITE" id="PS51782">
    <property type="entry name" value="LYSM"/>
    <property type="match status" value="7"/>
</dbReference>
<proteinExistence type="predicted"/>
<dbReference type="SMART" id="SM00257">
    <property type="entry name" value="LysM"/>
    <property type="match status" value="7"/>
</dbReference>
<dbReference type="CDD" id="cd00118">
    <property type="entry name" value="LysM"/>
    <property type="match status" value="7"/>
</dbReference>
<reference evidence="4 5" key="1">
    <citation type="submission" date="2017-09" db="EMBL/GenBank/DDBJ databases">
        <title>Complete genome sequence of Oxytococcus suis strain ZY16052.</title>
        <authorList>
            <person name="Li F."/>
        </authorList>
    </citation>
    <scope>NUCLEOTIDE SEQUENCE [LARGE SCALE GENOMIC DNA]</scope>
    <source>
        <strain evidence="4 5">ZY16052</strain>
    </source>
</reference>
<evidence type="ECO:0000313" key="5">
    <source>
        <dbReference type="Proteomes" id="UP000263232"/>
    </source>
</evidence>
<dbReference type="RefSeq" id="WP_118989621.1">
    <property type="nucleotide sequence ID" value="NZ_CP023434.1"/>
</dbReference>
<protein>
    <recommendedName>
        <fullName evidence="3">LysM domain-containing protein</fullName>
    </recommendedName>
</protein>
<feature type="signal peptide" evidence="2">
    <location>
        <begin position="1"/>
        <end position="27"/>
    </location>
</feature>
<keyword evidence="5" id="KW-1185">Reference proteome</keyword>
<feature type="domain" description="LysM" evidence="3">
    <location>
        <begin position="416"/>
        <end position="460"/>
    </location>
</feature>
<feature type="domain" description="LysM" evidence="3">
    <location>
        <begin position="29"/>
        <end position="72"/>
    </location>
</feature>